<dbReference type="PANTHER" id="PTHR13124">
    <property type="entry name" value="39S RIBOSOMAL PROTEIN L46, MITOCHONDRIAL PRECURSOR-RELATED"/>
    <property type="match status" value="1"/>
</dbReference>
<dbReference type="EMBL" id="KV454546">
    <property type="protein sequence ID" value="ODV64803.1"/>
    <property type="molecule type" value="Genomic_DNA"/>
</dbReference>
<dbReference type="PANTHER" id="PTHR13124:SF12">
    <property type="entry name" value="LARGE RIBOSOMAL SUBUNIT PROTEIN ML46"/>
    <property type="match status" value="1"/>
</dbReference>
<evidence type="ECO:0000256" key="1">
    <source>
        <dbReference type="ARBA" id="ARBA00004173"/>
    </source>
</evidence>
<evidence type="ECO:0000256" key="4">
    <source>
        <dbReference type="ARBA" id="ARBA00022980"/>
    </source>
</evidence>
<dbReference type="InterPro" id="IPR040008">
    <property type="entry name" value="Ribosomal_mL46"/>
</dbReference>
<dbReference type="STRING" id="984485.A0A1E4RC52"/>
<dbReference type="InterPro" id="IPR033650">
    <property type="entry name" value="Ribosomal_mL46_NUDIX"/>
</dbReference>
<dbReference type="Pfam" id="PF11788">
    <property type="entry name" value="MRP-L46"/>
    <property type="match status" value="1"/>
</dbReference>
<name>A0A1E4RC52_9ASCO</name>
<dbReference type="CDD" id="cd04661">
    <property type="entry name" value="NUDIX_MRP_L46"/>
    <property type="match status" value="1"/>
</dbReference>
<dbReference type="GeneID" id="30998271"/>
<proteinExistence type="inferred from homology"/>
<keyword evidence="10" id="KW-1185">Reference proteome</keyword>
<evidence type="ECO:0000256" key="3">
    <source>
        <dbReference type="ARBA" id="ARBA00022946"/>
    </source>
</evidence>
<evidence type="ECO:0000256" key="6">
    <source>
        <dbReference type="ARBA" id="ARBA00023274"/>
    </source>
</evidence>
<evidence type="ECO:0000256" key="5">
    <source>
        <dbReference type="ARBA" id="ARBA00023128"/>
    </source>
</evidence>
<keyword evidence="5" id="KW-0496">Mitochondrion</keyword>
<feature type="domain" description="Large ribosomal subunit protein mL46 N-terminal" evidence="8">
    <location>
        <begin position="23"/>
        <end position="148"/>
    </location>
</feature>
<dbReference type="GO" id="GO:0005762">
    <property type="term" value="C:mitochondrial large ribosomal subunit"/>
    <property type="evidence" value="ECO:0007669"/>
    <property type="project" value="TreeGrafter"/>
</dbReference>
<dbReference type="AlphaFoldDB" id="A0A1E4RC52"/>
<evidence type="ECO:0000313" key="9">
    <source>
        <dbReference type="EMBL" id="ODV64803.1"/>
    </source>
</evidence>
<keyword evidence="4" id="KW-0689">Ribosomal protein</keyword>
<comment type="subcellular location">
    <subcellularLocation>
        <location evidence="1">Mitochondrion</location>
    </subcellularLocation>
</comment>
<protein>
    <recommendedName>
        <fullName evidence="7">Large ribosomal subunit protein mL46</fullName>
    </recommendedName>
</protein>
<keyword evidence="3" id="KW-0809">Transit peptide</keyword>
<accession>A0A1E4RC52</accession>
<evidence type="ECO:0000259" key="8">
    <source>
        <dbReference type="Pfam" id="PF11788"/>
    </source>
</evidence>
<gene>
    <name evidence="9" type="ORF">HYPBUDRAFT_8275</name>
</gene>
<evidence type="ECO:0000313" key="10">
    <source>
        <dbReference type="Proteomes" id="UP000095085"/>
    </source>
</evidence>
<dbReference type="RefSeq" id="XP_020073870.1">
    <property type="nucleotide sequence ID" value="XM_020223722.1"/>
</dbReference>
<dbReference type="InterPro" id="IPR021757">
    <property type="entry name" value="Ribosomal_mL46_N"/>
</dbReference>
<organism evidence="9 10">
    <name type="scientific">Hyphopichia burtonii NRRL Y-1933</name>
    <dbReference type="NCBI Taxonomy" id="984485"/>
    <lineage>
        <taxon>Eukaryota</taxon>
        <taxon>Fungi</taxon>
        <taxon>Dikarya</taxon>
        <taxon>Ascomycota</taxon>
        <taxon>Saccharomycotina</taxon>
        <taxon>Pichiomycetes</taxon>
        <taxon>Debaryomycetaceae</taxon>
        <taxon>Hyphopichia</taxon>
    </lineage>
</organism>
<keyword evidence="6" id="KW-0687">Ribonucleoprotein</keyword>
<dbReference type="Proteomes" id="UP000095085">
    <property type="component" value="Unassembled WGS sequence"/>
</dbReference>
<dbReference type="OrthoDB" id="414075at2759"/>
<dbReference type="Gene3D" id="3.90.79.10">
    <property type="entry name" value="Nucleoside Triphosphate Pyrophosphohydrolase"/>
    <property type="match status" value="1"/>
</dbReference>
<evidence type="ECO:0000256" key="2">
    <source>
        <dbReference type="ARBA" id="ARBA00009070"/>
    </source>
</evidence>
<dbReference type="GO" id="GO:0003735">
    <property type="term" value="F:structural constituent of ribosome"/>
    <property type="evidence" value="ECO:0007669"/>
    <property type="project" value="InterPro"/>
</dbReference>
<sequence>MLSRSLVRGYSTQAAANSSSPIISSTLLLSRNPIVTAELPRFETQYYKYQNELWRRLMWTFPSWYYYRPGTLADQRYKELNKHPIYNNPNLEFPRGRPDLKQQRDRRFKQVVKLPKTYKEGGEKGSEEDSIDQLSRKIVPNSRITEADQNGDLTSLERKLSRTLYLIINNGKEWILPNFPEESSETLKPLHKLAEDGLTRIGGNLINYFNVSKTPCHLFSNNNSKEFFIKSHILSGEFKPQSEGLKFMWLTKEELSEYLNKEYYQDIAHLLNDQ</sequence>
<evidence type="ECO:0000256" key="7">
    <source>
        <dbReference type="ARBA" id="ARBA00035190"/>
    </source>
</evidence>
<comment type="similarity">
    <text evidence="2">Belongs to the mitochondrion-specific ribosomal protein mL46 family.</text>
</comment>
<reference evidence="10" key="1">
    <citation type="submission" date="2016-05" db="EMBL/GenBank/DDBJ databases">
        <title>Comparative genomics of biotechnologically important yeasts.</title>
        <authorList>
            <consortium name="DOE Joint Genome Institute"/>
            <person name="Riley R."/>
            <person name="Haridas S."/>
            <person name="Wolfe K.H."/>
            <person name="Lopes M.R."/>
            <person name="Hittinger C.T."/>
            <person name="Goker M."/>
            <person name="Salamov A."/>
            <person name="Wisecaver J."/>
            <person name="Long T.M."/>
            <person name="Aerts A.L."/>
            <person name="Barry K."/>
            <person name="Choi C."/>
            <person name="Clum A."/>
            <person name="Coughlan A.Y."/>
            <person name="Deshpande S."/>
            <person name="Douglass A.P."/>
            <person name="Hanson S.J."/>
            <person name="Klenk H.-P."/>
            <person name="Labutti K."/>
            <person name="Lapidus A."/>
            <person name="Lindquist E."/>
            <person name="Lipzen A."/>
            <person name="Meier-Kolthoff J.P."/>
            <person name="Ohm R.A."/>
            <person name="Otillar R.P."/>
            <person name="Pangilinan J."/>
            <person name="Peng Y."/>
            <person name="Rokas A."/>
            <person name="Rosa C.A."/>
            <person name="Scheuner C."/>
            <person name="Sibirny A.A."/>
            <person name="Slot J.C."/>
            <person name="Stielow J.B."/>
            <person name="Sun H."/>
            <person name="Kurtzman C.P."/>
            <person name="Blackwell M."/>
            <person name="Grigoriev I.V."/>
            <person name="Jeffries T.W."/>
        </authorList>
    </citation>
    <scope>NUCLEOTIDE SEQUENCE [LARGE SCALE GENOMIC DNA]</scope>
    <source>
        <strain evidence="10">NRRL Y-1933</strain>
    </source>
</reference>